<feature type="compositionally biased region" description="Gly residues" evidence="1">
    <location>
        <begin position="380"/>
        <end position="402"/>
    </location>
</feature>
<feature type="compositionally biased region" description="Basic and acidic residues" evidence="1">
    <location>
        <begin position="447"/>
        <end position="456"/>
    </location>
</feature>
<reference evidence="2" key="2">
    <citation type="submission" date="2013-10" db="EMBL/GenBank/DDBJ databases">
        <authorList>
            <person name="Aslett M."/>
        </authorList>
    </citation>
    <scope>NUCLEOTIDE SEQUENCE</scope>
    <source>
        <strain evidence="2">Houghton</strain>
    </source>
</reference>
<evidence type="ECO:0000313" key="3">
    <source>
        <dbReference type="Proteomes" id="UP000018050"/>
    </source>
</evidence>
<dbReference type="VEuPathDB" id="ToxoDB:EAH_00000080"/>
<feature type="region of interest" description="Disordered" evidence="1">
    <location>
        <begin position="375"/>
        <end position="430"/>
    </location>
</feature>
<feature type="region of interest" description="Disordered" evidence="1">
    <location>
        <begin position="447"/>
        <end position="473"/>
    </location>
</feature>
<dbReference type="GeneID" id="25268078"/>
<reference evidence="2" key="1">
    <citation type="submission" date="2013-10" db="EMBL/GenBank/DDBJ databases">
        <title>Genomic analysis of the causative agents of coccidiosis in chickens.</title>
        <authorList>
            <person name="Reid A.J."/>
            <person name="Blake D."/>
            <person name="Billington K."/>
            <person name="Browne H."/>
            <person name="Dunn M."/>
            <person name="Hung S."/>
            <person name="Kawahara F."/>
            <person name="Miranda-Saavedra D."/>
            <person name="Mourier T."/>
            <person name="Nagra H."/>
            <person name="Otto T.D."/>
            <person name="Rawlings N."/>
            <person name="Sanchez A."/>
            <person name="Sanders M."/>
            <person name="Subramaniam C."/>
            <person name="Tay Y."/>
            <person name="Dear P."/>
            <person name="Doerig C."/>
            <person name="Gruber A."/>
            <person name="Parkinson J."/>
            <person name="Shirley M."/>
            <person name="Wan K.L."/>
            <person name="Berriman M."/>
            <person name="Tomley F."/>
            <person name="Pain A."/>
        </authorList>
    </citation>
    <scope>NUCLEOTIDE SEQUENCE</scope>
    <source>
        <strain evidence="2">Houghton</strain>
    </source>
</reference>
<protein>
    <submittedName>
        <fullName evidence="2">Uncharacterized protein</fullName>
    </submittedName>
</protein>
<sequence length="871" mass="92564">MAEGRQESSESTFGKGGFYVQMFSSDTSLLRWPMVDEVHLSAAAPLRSGGEVDAQPEERQDVHAADFAAGGGLETANRHNTLQQGLEGKVLSSRGGAAESLGQGCTTTECKQEIRVTSRNSRKCPAGGATKNPIGLDVPRRCEALRVASSGGIGFPAEHSKILQGFGEDLLHDSVERHPEGGDSCTTSAVPGRPCKEVGTDMRACTPSKCPGAAAGSKDNGLGAGSFHGVAETGVKMAEANEDPFVQRSLAQGDCGFEETRRKALEAAEQRPLTAERMGDGGNQSEAVVYVVREEWEAFTLYYCSHTGVVRAVASEVSRVTARNNPPDLCRGLPTMAVGGAGCQQCRKQHSRQCSGWWRSRYVLLRVTVTLADRSSGGSTLQGGGPATCCENGGGVGEGGASGMDSWPDGRFDQKKSGTKLQGGKQPSFASQLLPCTSQKLGFRTHLEESSVRGRSETSNTQPGAQWSQKAALLQHSQTRTPILLEQPGDPCTSRGSSELPGTNCIHAGPFKSLRLAKHLSIPPTYINEGAPFEPGEFALEPFGPSYGATNHAPPLAVGGNKAEVRGNEAEIDGGNHQTEVTLAAFLKERPVGRVSKEEPAPSVACRTSGVSASMKSSIAVDFGHETGVDTWAANERRSRLASLLSSPCDSFEGFVSSGPRDGTLVEEELSSNGNSTDCPPTLPYLWAPTGGLNSHEVPDSNIPSCGPSQQQLRVHGETKFRERGWQYAGTHRIRRRGLRRTFKSQTSSCIDSAGGVRRALAQCYAICASTIGVDAVAEAQNSYLGLCVEERELAAVFLDFVALVAPGEQRPRDPKMQPALLTWHAGGGVEIRHTAWARDWNLRFEGCYLSGVIYLTAASSDALAHSNSSV</sequence>
<evidence type="ECO:0000256" key="1">
    <source>
        <dbReference type="SAM" id="MobiDB-lite"/>
    </source>
</evidence>
<dbReference type="AlphaFoldDB" id="U6G939"/>
<feature type="compositionally biased region" description="Polar residues" evidence="1">
    <location>
        <begin position="457"/>
        <end position="473"/>
    </location>
</feature>
<dbReference type="Proteomes" id="UP000018050">
    <property type="component" value="Unassembled WGS sequence"/>
</dbReference>
<dbReference type="OrthoDB" id="347767at2759"/>
<accession>U6G939</accession>
<dbReference type="RefSeq" id="XP_013253323.1">
    <property type="nucleotide sequence ID" value="XM_013397869.1"/>
</dbReference>
<proteinExistence type="predicted"/>
<organism evidence="2 3">
    <name type="scientific">Eimeria acervulina</name>
    <name type="common">Coccidian parasite</name>
    <dbReference type="NCBI Taxonomy" id="5801"/>
    <lineage>
        <taxon>Eukaryota</taxon>
        <taxon>Sar</taxon>
        <taxon>Alveolata</taxon>
        <taxon>Apicomplexa</taxon>
        <taxon>Conoidasida</taxon>
        <taxon>Coccidia</taxon>
        <taxon>Eucoccidiorida</taxon>
        <taxon>Eimeriorina</taxon>
        <taxon>Eimeriidae</taxon>
        <taxon>Eimeria</taxon>
    </lineage>
</organism>
<gene>
    <name evidence="2" type="ORF">EAH_00000080</name>
</gene>
<dbReference type="OMA" id="VVREEWE"/>
<keyword evidence="3" id="KW-1185">Reference proteome</keyword>
<name>U6G939_EIMAC</name>
<dbReference type="EMBL" id="HG670307">
    <property type="protein sequence ID" value="CDI76027.1"/>
    <property type="molecule type" value="Genomic_DNA"/>
</dbReference>
<evidence type="ECO:0000313" key="2">
    <source>
        <dbReference type="EMBL" id="CDI76027.1"/>
    </source>
</evidence>